<dbReference type="AlphaFoldDB" id="A0A7U7J2H8"/>
<dbReference type="Proteomes" id="UP000019184">
    <property type="component" value="Unassembled WGS sequence"/>
</dbReference>
<evidence type="ECO:0000256" key="3">
    <source>
        <dbReference type="ARBA" id="ARBA00022475"/>
    </source>
</evidence>
<evidence type="ECO:0000313" key="11">
    <source>
        <dbReference type="Proteomes" id="UP000019184"/>
    </source>
</evidence>
<keyword evidence="3" id="KW-1003">Cell membrane</keyword>
<dbReference type="InterPro" id="IPR025383">
    <property type="entry name" value="MrpA_C/MbhD"/>
</dbReference>
<feature type="transmembrane region" description="Helical" evidence="7">
    <location>
        <begin position="31"/>
        <end position="51"/>
    </location>
</feature>
<evidence type="ECO:0000259" key="9">
    <source>
        <dbReference type="Pfam" id="PF13244"/>
    </source>
</evidence>
<comment type="caution">
    <text evidence="10">The sequence shown here is derived from an EMBL/GenBank/DDBJ whole genome shotgun (WGS) entry which is preliminary data.</text>
</comment>
<keyword evidence="6 7" id="KW-0472">Membrane</keyword>
<dbReference type="Pfam" id="PF13244">
    <property type="entry name" value="MbhD"/>
    <property type="match status" value="1"/>
</dbReference>
<feature type="transmembrane region" description="Helical" evidence="7">
    <location>
        <begin position="191"/>
        <end position="212"/>
    </location>
</feature>
<feature type="transmembrane region" description="Helical" evidence="7">
    <location>
        <begin position="124"/>
        <end position="147"/>
    </location>
</feature>
<feature type="transmembrane region" description="Helical" evidence="7">
    <location>
        <begin position="154"/>
        <end position="171"/>
    </location>
</feature>
<accession>A0A7U7J2H8</accession>
<dbReference type="RefSeq" id="WP_034430149.1">
    <property type="nucleotide sequence ID" value="NZ_CBTK010000010.1"/>
</dbReference>
<comment type="subcellular location">
    <subcellularLocation>
        <location evidence="1">Cell membrane</location>
        <topology evidence="1">Multi-pass membrane protein</topology>
    </subcellularLocation>
</comment>
<keyword evidence="5 7" id="KW-1133">Transmembrane helix</keyword>
<keyword evidence="11" id="KW-1185">Reference proteome</keyword>
<dbReference type="PANTHER" id="PTHR33932:SF4">
    <property type="entry name" value="NA(+)_H(+) ANTIPORTER SUBUNIT B"/>
    <property type="match status" value="1"/>
</dbReference>
<feature type="domain" description="Na+/H+ antiporter MnhB subunit-related protein" evidence="8">
    <location>
        <begin position="192"/>
        <end position="310"/>
    </location>
</feature>
<evidence type="ECO:0000256" key="1">
    <source>
        <dbReference type="ARBA" id="ARBA00004651"/>
    </source>
</evidence>
<feature type="domain" description="MrpA C-terminal/MbhD" evidence="9">
    <location>
        <begin position="15"/>
        <end position="81"/>
    </location>
</feature>
<evidence type="ECO:0000259" key="8">
    <source>
        <dbReference type="Pfam" id="PF04039"/>
    </source>
</evidence>
<evidence type="ECO:0000256" key="7">
    <source>
        <dbReference type="SAM" id="Phobius"/>
    </source>
</evidence>
<evidence type="ECO:0000256" key="2">
    <source>
        <dbReference type="ARBA" id="ARBA00009425"/>
    </source>
</evidence>
<organism evidence="10 11">
    <name type="scientific">Candidatus Contendobacter odensis Run_B_J11</name>
    <dbReference type="NCBI Taxonomy" id="1400861"/>
    <lineage>
        <taxon>Bacteria</taxon>
        <taxon>Pseudomonadati</taxon>
        <taxon>Pseudomonadota</taxon>
        <taxon>Gammaproteobacteria</taxon>
        <taxon>Candidatus Competibacteraceae</taxon>
        <taxon>Candidatus Contendibacter</taxon>
    </lineage>
</organism>
<name>A0A7U7J2H8_9GAMM</name>
<protein>
    <recommendedName>
        <fullName evidence="12">Sodium:proton antiporter</fullName>
    </recommendedName>
</protein>
<feature type="transmembrane region" description="Helical" evidence="7">
    <location>
        <begin position="224"/>
        <end position="241"/>
    </location>
</feature>
<dbReference type="EMBL" id="CBTK010000010">
    <property type="protein sequence ID" value="CDH43179.1"/>
    <property type="molecule type" value="Genomic_DNA"/>
</dbReference>
<feature type="transmembrane region" description="Helical" evidence="7">
    <location>
        <begin position="98"/>
        <end position="118"/>
    </location>
</feature>
<sequence>MCSSDLLAVDISLTLLVLAMAGWIIAVRDTFAAVIGFVAYGLLLALIWVRLAAPDVALTEAAIGGGLTGALLIGAAARLRRTEAAACAEYPGALTRTLAAALAVTVAAALAVGVLALPDPAPTLAPAAAANLATTGVGNPITAVLLAFRAMDTLLEAIVVLLALLGVWSLAPDRAWGGYPGPQRHVDPNGVLAYLARLLPPIGIIVGLYIFWIGADLPGGKFQGATILAAMWLLVIGAGLADTPPVSRTWLRVLLVIGPLVFIAIGFAGSITAGAVLAYPEGYAKPLIVAIEIALMPTLVLALALLVAGAPQRTPPG</sequence>
<comment type="similarity">
    <text evidence="2">Belongs to the CPA3 antiporters (TC 2.A.63) subunit B family.</text>
</comment>
<dbReference type="InterPro" id="IPR050622">
    <property type="entry name" value="CPA3_antiporter_subunitB"/>
</dbReference>
<dbReference type="GO" id="GO:0005886">
    <property type="term" value="C:plasma membrane"/>
    <property type="evidence" value="ECO:0007669"/>
    <property type="project" value="UniProtKB-SubCell"/>
</dbReference>
<feature type="transmembrane region" description="Helical" evidence="7">
    <location>
        <begin position="6"/>
        <end position="26"/>
    </location>
</feature>
<evidence type="ECO:0000313" key="10">
    <source>
        <dbReference type="EMBL" id="CDH43179.1"/>
    </source>
</evidence>
<evidence type="ECO:0008006" key="12">
    <source>
        <dbReference type="Google" id="ProtNLM"/>
    </source>
</evidence>
<proteinExistence type="inferred from homology"/>
<dbReference type="PANTHER" id="PTHR33932">
    <property type="entry name" value="NA(+)/H(+) ANTIPORTER SUBUNIT B"/>
    <property type="match status" value="1"/>
</dbReference>
<reference evidence="10 11" key="1">
    <citation type="journal article" date="2014" name="ISME J.">
        <title>Candidatus Competibacter-lineage genomes retrieved from metagenomes reveal functional metabolic diversity.</title>
        <authorList>
            <person name="McIlroy S.J."/>
            <person name="Albertsen M."/>
            <person name="Andresen E.K."/>
            <person name="Saunders A.M."/>
            <person name="Kristiansen R."/>
            <person name="Stokholm-Bjerregaard M."/>
            <person name="Nielsen K.L."/>
            <person name="Nielsen P.H."/>
        </authorList>
    </citation>
    <scope>NUCLEOTIDE SEQUENCE [LARGE SCALE GENOMIC DNA]</scope>
    <source>
        <strain evidence="10 11">Run_B_J11</strain>
    </source>
</reference>
<feature type="transmembrane region" description="Helical" evidence="7">
    <location>
        <begin position="57"/>
        <end position="77"/>
    </location>
</feature>
<feature type="transmembrane region" description="Helical" evidence="7">
    <location>
        <begin position="253"/>
        <end position="279"/>
    </location>
</feature>
<feature type="transmembrane region" description="Helical" evidence="7">
    <location>
        <begin position="286"/>
        <end position="308"/>
    </location>
</feature>
<gene>
    <name evidence="10" type="ORF">BN874_1070037</name>
</gene>
<dbReference type="InterPro" id="IPR007182">
    <property type="entry name" value="MnhB"/>
</dbReference>
<dbReference type="Pfam" id="PF04039">
    <property type="entry name" value="MnhB"/>
    <property type="match status" value="1"/>
</dbReference>
<keyword evidence="4 7" id="KW-0812">Transmembrane</keyword>
<evidence type="ECO:0000256" key="4">
    <source>
        <dbReference type="ARBA" id="ARBA00022692"/>
    </source>
</evidence>
<evidence type="ECO:0000256" key="5">
    <source>
        <dbReference type="ARBA" id="ARBA00022989"/>
    </source>
</evidence>
<evidence type="ECO:0000256" key="6">
    <source>
        <dbReference type="ARBA" id="ARBA00023136"/>
    </source>
</evidence>